<organism evidence="1 2">
    <name type="scientific">Treponema parvum</name>
    <dbReference type="NCBI Taxonomy" id="138851"/>
    <lineage>
        <taxon>Bacteria</taxon>
        <taxon>Pseudomonadati</taxon>
        <taxon>Spirochaetota</taxon>
        <taxon>Spirochaetia</taxon>
        <taxon>Spirochaetales</taxon>
        <taxon>Treponemataceae</taxon>
        <taxon>Treponema</taxon>
    </lineage>
</organism>
<evidence type="ECO:0000313" key="1">
    <source>
        <dbReference type="EMBL" id="QTQ13583.1"/>
    </source>
</evidence>
<dbReference type="RefSeq" id="WP_210120272.1">
    <property type="nucleotide sequence ID" value="NZ_CP054142.1"/>
</dbReference>
<name>A0A975F3C1_9SPIR</name>
<dbReference type="KEGG" id="tpav:HRQ91_03420"/>
<sequence length="457" mass="51421">MSKKRKKSAKQKYSTQKPLQKRKKYPVFFAFFSKLSEKQRFYAVFFCALVLFTVTAVRVVLYTARVKTTIVGFLGVPETYVETIRSVITEEISGKIKFKAIAEKKSLNKDLHKKTDILITNTGIVTEFQKQYALSLPPQITARYPQTVVNSVFFSNPARTKRNDSASPAAFCVMPLFTDHFEAAYLASFFNRANILKPENLDEFSTFIDKSRPLIAVPVSCAGLDDNTLIAFVSSLVEALSGRGYYDFVCRLKETSEFSKMLDITLGLIGTGKKTPLSAENPATADLKFSEALDILKKWEKEGMLLRNWYKAPKTVVTDLMNREHTAVILMLLSGHREQPFPMIKYYDAEIFPKKPYMTHGIIAPSVSALCFRNTKTSEAMLERLSSEAGQSLFSQETRLAPAALRGESIDMQADDVRFWAASLPGGPLPDIASCAFASEKSRADFVKNIRYYLSEK</sequence>
<reference evidence="1 2" key="1">
    <citation type="journal article" date="2021" name="Microbiol. Resour. Announc.">
        <title>Complete Genome Sequences of Three Human Oral Treponema parvum Isolates.</title>
        <authorList>
            <person name="Zeng H."/>
            <person name="Watt R.M."/>
        </authorList>
    </citation>
    <scope>NUCLEOTIDE SEQUENCE [LARGE SCALE GENOMIC DNA]</scope>
    <source>
        <strain evidence="1 2">ATCC 700770</strain>
    </source>
</reference>
<evidence type="ECO:0000313" key="2">
    <source>
        <dbReference type="Proteomes" id="UP000671908"/>
    </source>
</evidence>
<dbReference type="EMBL" id="CP054142">
    <property type="protein sequence ID" value="QTQ13583.1"/>
    <property type="molecule type" value="Genomic_DNA"/>
</dbReference>
<accession>A0A975F3C1</accession>
<keyword evidence="2" id="KW-1185">Reference proteome</keyword>
<protein>
    <submittedName>
        <fullName evidence="1">Uncharacterized protein</fullName>
    </submittedName>
</protein>
<proteinExistence type="predicted"/>
<dbReference type="Proteomes" id="UP000671908">
    <property type="component" value="Chromosome"/>
</dbReference>
<dbReference type="AlphaFoldDB" id="A0A975F3C1"/>
<gene>
    <name evidence="1" type="ORF">HRQ91_03420</name>
</gene>